<keyword evidence="3" id="KW-1185">Reference proteome</keyword>
<protein>
    <submittedName>
        <fullName evidence="2">ATP-binding protein</fullName>
    </submittedName>
</protein>
<name>A0A7X1GHM3_9PSED</name>
<feature type="domain" description="Orc1-like AAA ATPase" evidence="1">
    <location>
        <begin position="18"/>
        <end position="203"/>
    </location>
</feature>
<evidence type="ECO:0000313" key="2">
    <source>
        <dbReference type="EMBL" id="MBC2692642.1"/>
    </source>
</evidence>
<organism evidence="2 3">
    <name type="scientific">Pseudomonas kielensis</name>
    <dbReference type="NCBI Taxonomy" id="2762577"/>
    <lineage>
        <taxon>Bacteria</taxon>
        <taxon>Pseudomonadati</taxon>
        <taxon>Pseudomonadota</taxon>
        <taxon>Gammaproteobacteria</taxon>
        <taxon>Pseudomonadales</taxon>
        <taxon>Pseudomonadaceae</taxon>
        <taxon>Pseudomonas</taxon>
    </lineage>
</organism>
<dbReference type="InterPro" id="IPR041664">
    <property type="entry name" value="AAA_16"/>
</dbReference>
<keyword evidence="2" id="KW-0547">Nucleotide-binding</keyword>
<accession>A0A7X1GHM3</accession>
<keyword evidence="2" id="KW-0067">ATP-binding</keyword>
<dbReference type="SUPFAM" id="SSF52540">
    <property type="entry name" value="P-loop containing nucleoside triphosphate hydrolases"/>
    <property type="match status" value="1"/>
</dbReference>
<dbReference type="GO" id="GO:0005524">
    <property type="term" value="F:ATP binding"/>
    <property type="evidence" value="ECO:0007669"/>
    <property type="project" value="UniProtKB-KW"/>
</dbReference>
<proteinExistence type="predicted"/>
<sequence>MDPYRNPFAPGAGSRPPELAGRDAILEAARISCGRAVNGRSARSIMLLGLRGTGKTVLLNEIGKIAKEEGLLVSKVESPERESLARLLYPEMRKVMRSLSGVEAAKQIASRGLKGLRGFASIFKIDIGGVEVGVEPEPGLADSGDLQYDLPDLFAVIGEAAQAAGKGWILLIDEVQYLTEADLSALIVAIHRMSQEGLPVLLVGAGLPQVARLAGEAKSYAERLFLYPAVDALDQISAIQAVQKPIVEEEASIEAGALGSIVERTRGYPFFLQEWASTAWNNAEGPEITVDDVNHSYSETLASLDAGFFRVRIDRLTRSEVQFVKTMSELGDGPYAMADIAKAMGRSQSSLGPTRANIIFKGMIYSTDHGYLNFTVPLFAEYMRRQG</sequence>
<evidence type="ECO:0000313" key="3">
    <source>
        <dbReference type="Proteomes" id="UP000526003"/>
    </source>
</evidence>
<dbReference type="Pfam" id="PF13191">
    <property type="entry name" value="AAA_16"/>
    <property type="match status" value="1"/>
</dbReference>
<dbReference type="InterPro" id="IPR027417">
    <property type="entry name" value="P-loop_NTPase"/>
</dbReference>
<reference evidence="2 3" key="1">
    <citation type="submission" date="2020-08" db="EMBL/GenBank/DDBJ databases">
        <title>Pseudomonas sp. nov.</title>
        <authorList>
            <person name="Gieschler S."/>
            <person name="Fiedler G."/>
            <person name="Brinks E."/>
            <person name="Boehnlein C."/>
            <person name="Franz C.M.A.P."/>
            <person name="Kabisch J."/>
        </authorList>
    </citation>
    <scope>NUCLEOTIDE SEQUENCE [LARGE SCALE GENOMIC DNA]</scope>
    <source>
        <strain evidence="2 3">MBT-1</strain>
    </source>
</reference>
<dbReference type="PANTHER" id="PTHR34301">
    <property type="entry name" value="DNA-BINDING PROTEIN-RELATED"/>
    <property type="match status" value="1"/>
</dbReference>
<dbReference type="RefSeq" id="WP_185818920.1">
    <property type="nucleotide sequence ID" value="NZ_JACMYG010000031.1"/>
</dbReference>
<evidence type="ECO:0000259" key="1">
    <source>
        <dbReference type="Pfam" id="PF13191"/>
    </source>
</evidence>
<dbReference type="AlphaFoldDB" id="A0A7X1GHM3"/>
<comment type="caution">
    <text evidence="2">The sequence shown here is derived from an EMBL/GenBank/DDBJ whole genome shotgun (WGS) entry which is preliminary data.</text>
</comment>
<dbReference type="EMBL" id="JACMYG010000031">
    <property type="protein sequence ID" value="MBC2692642.1"/>
    <property type="molecule type" value="Genomic_DNA"/>
</dbReference>
<gene>
    <name evidence="2" type="ORF">H7995_22905</name>
</gene>
<dbReference type="PANTHER" id="PTHR34301:SF8">
    <property type="entry name" value="ATPASE DOMAIN-CONTAINING PROTEIN"/>
    <property type="match status" value="1"/>
</dbReference>
<dbReference type="Gene3D" id="3.40.50.300">
    <property type="entry name" value="P-loop containing nucleotide triphosphate hydrolases"/>
    <property type="match status" value="1"/>
</dbReference>
<dbReference type="Proteomes" id="UP000526003">
    <property type="component" value="Unassembled WGS sequence"/>
</dbReference>